<dbReference type="Gene3D" id="3.40.50.300">
    <property type="entry name" value="P-loop containing nucleotide triphosphate hydrolases"/>
    <property type="match status" value="1"/>
</dbReference>
<dbReference type="PANTHER" id="PTHR24220">
    <property type="entry name" value="IMPORT ATP-BINDING PROTEIN"/>
    <property type="match status" value="1"/>
</dbReference>
<evidence type="ECO:0000313" key="5">
    <source>
        <dbReference type="Proteomes" id="UP000235943"/>
    </source>
</evidence>
<dbReference type="InterPro" id="IPR003593">
    <property type="entry name" value="AAA+_ATPase"/>
</dbReference>
<evidence type="ECO:0000256" key="1">
    <source>
        <dbReference type="ARBA" id="ARBA00022741"/>
    </source>
</evidence>
<dbReference type="Pfam" id="PF00005">
    <property type="entry name" value="ABC_tran"/>
    <property type="match status" value="1"/>
</dbReference>
<dbReference type="GO" id="GO:0022857">
    <property type="term" value="F:transmembrane transporter activity"/>
    <property type="evidence" value="ECO:0007669"/>
    <property type="project" value="TreeGrafter"/>
</dbReference>
<keyword evidence="1" id="KW-0547">Nucleotide-binding</keyword>
<dbReference type="SMART" id="SM00382">
    <property type="entry name" value="AAA"/>
    <property type="match status" value="1"/>
</dbReference>
<sequence length="248" mass="26396">MSQITDVRLPVVQLVRVSVDRRGAAGRGGALLEASVGFPERTLTAVVGPSGAGKSALLRCASGLERPHRGKVFKGSRELEAMDDQELTELRGLFVPRQPELDPALTTCENVAQASYAGGRRARRAAAMEALRHVGLDEEAGRYPDGLSAEQLKRVAIARTLPAGPRILFIDEPTDALDHAGARRIMDVLRTLVERAGRTVVMGTRDPAAAACADRAVFLLGGRVVGKIDHPTADEVAAELARQPPCQG</sequence>
<comment type="caution">
    <text evidence="4">The sequence shown here is derived from an EMBL/GenBank/DDBJ whole genome shotgun (WGS) entry which is preliminary data.</text>
</comment>
<dbReference type="GO" id="GO:0005524">
    <property type="term" value="F:ATP binding"/>
    <property type="evidence" value="ECO:0007669"/>
    <property type="project" value="UniProtKB-KW"/>
</dbReference>
<dbReference type="PROSITE" id="PS50893">
    <property type="entry name" value="ABC_TRANSPORTER_2"/>
    <property type="match status" value="1"/>
</dbReference>
<proteinExistence type="predicted"/>
<dbReference type="InterPro" id="IPR015854">
    <property type="entry name" value="ABC_transpr_LolD-like"/>
</dbReference>
<organism evidence="4 5">
    <name type="scientific">Streptomyces cahuitamycinicus</name>
    <dbReference type="NCBI Taxonomy" id="2070367"/>
    <lineage>
        <taxon>Bacteria</taxon>
        <taxon>Bacillati</taxon>
        <taxon>Actinomycetota</taxon>
        <taxon>Actinomycetes</taxon>
        <taxon>Kitasatosporales</taxon>
        <taxon>Streptomycetaceae</taxon>
        <taxon>Streptomyces</taxon>
    </lineage>
</organism>
<dbReference type="GO" id="GO:0005886">
    <property type="term" value="C:plasma membrane"/>
    <property type="evidence" value="ECO:0007669"/>
    <property type="project" value="TreeGrafter"/>
</dbReference>
<dbReference type="InterPro" id="IPR003439">
    <property type="entry name" value="ABC_transporter-like_ATP-bd"/>
</dbReference>
<keyword evidence="5" id="KW-1185">Reference proteome</keyword>
<dbReference type="Proteomes" id="UP000235943">
    <property type="component" value="Unassembled WGS sequence"/>
</dbReference>
<dbReference type="GO" id="GO:0016887">
    <property type="term" value="F:ATP hydrolysis activity"/>
    <property type="evidence" value="ECO:0007669"/>
    <property type="project" value="InterPro"/>
</dbReference>
<evidence type="ECO:0000256" key="2">
    <source>
        <dbReference type="ARBA" id="ARBA00022840"/>
    </source>
</evidence>
<dbReference type="InterPro" id="IPR027417">
    <property type="entry name" value="P-loop_NTPase"/>
</dbReference>
<feature type="domain" description="ABC transporter" evidence="3">
    <location>
        <begin position="12"/>
        <end position="246"/>
    </location>
</feature>
<keyword evidence="2" id="KW-0067">ATP-binding</keyword>
<dbReference type="SUPFAM" id="SSF52540">
    <property type="entry name" value="P-loop containing nucleoside triphosphate hydrolases"/>
    <property type="match status" value="1"/>
</dbReference>
<reference evidence="4 5" key="1">
    <citation type="submission" date="2018-01" db="EMBL/GenBank/DDBJ databases">
        <title>Draft genome sequence of Streptomyces sp. 13K301.</title>
        <authorList>
            <person name="Sahin N."/>
            <person name="Saygin H."/>
            <person name="Ay H."/>
        </authorList>
    </citation>
    <scope>NUCLEOTIDE SEQUENCE [LARGE SCALE GENOMIC DNA]</scope>
    <source>
        <strain evidence="4 5">13K301</strain>
    </source>
</reference>
<dbReference type="AlphaFoldDB" id="A0A2N8TTY4"/>
<dbReference type="RefSeq" id="WP_102908538.1">
    <property type="nucleotide sequence ID" value="NZ_POUC01000046.1"/>
</dbReference>
<dbReference type="OrthoDB" id="9802264at2"/>
<accession>A0A2N8TTY4</accession>
<evidence type="ECO:0000313" key="4">
    <source>
        <dbReference type="EMBL" id="PNG22484.1"/>
    </source>
</evidence>
<evidence type="ECO:0000259" key="3">
    <source>
        <dbReference type="PROSITE" id="PS50893"/>
    </source>
</evidence>
<name>A0A2N8TTY4_9ACTN</name>
<gene>
    <name evidence="4" type="ORF">C1J00_09180</name>
</gene>
<dbReference type="EMBL" id="POUC01000046">
    <property type="protein sequence ID" value="PNG22484.1"/>
    <property type="molecule type" value="Genomic_DNA"/>
</dbReference>
<protein>
    <submittedName>
        <fullName evidence="4">ABC transporter</fullName>
    </submittedName>
</protein>
<dbReference type="PANTHER" id="PTHR24220:SF685">
    <property type="entry name" value="ABC TRANSPORTER RELATED"/>
    <property type="match status" value="1"/>
</dbReference>